<feature type="signal peptide" evidence="1">
    <location>
        <begin position="1"/>
        <end position="26"/>
    </location>
</feature>
<evidence type="ECO:0008006" key="4">
    <source>
        <dbReference type="Google" id="ProtNLM"/>
    </source>
</evidence>
<evidence type="ECO:0000256" key="1">
    <source>
        <dbReference type="SAM" id="SignalP"/>
    </source>
</evidence>
<protein>
    <recommendedName>
        <fullName evidence="4">Secreted protein</fullName>
    </recommendedName>
</protein>
<keyword evidence="2" id="KW-0614">Plasmid</keyword>
<sequence>MRSPLMQATVAAAAVIALSPLGTASAAGPSDIGDIICHGGSLTVQFNPGATFFRSTVRMSASGEMGTCSSSQHPEITGGAVKLEASLTANCPGPFGPGYVKATINWNDGTKTVIDQSIFRGDERSFSLEGGSATGGFAGGYARANGRTTSNLIEISAACASAGLTSYASTINEFAVGDI</sequence>
<name>A0A7H1QD69_9ACTN</name>
<geneLocation type="plasmid" evidence="2 3">
    <name>pSGRIFU1</name>
</geneLocation>
<evidence type="ECO:0000313" key="3">
    <source>
        <dbReference type="Proteomes" id="UP000516422"/>
    </source>
</evidence>
<dbReference type="KEGG" id="sgf:HEP81_08021"/>
<reference evidence="2 3" key="1">
    <citation type="submission" date="2020-04" db="EMBL/GenBank/DDBJ databases">
        <title>Characterization and engineering of Streptomyces griseofuscus DSM40191 as a potential heterologous host for expression of BGCs.</title>
        <authorList>
            <person name="Gren T."/>
            <person name="Whitford C.M."/>
            <person name="Mohite O.S."/>
            <person name="Joergensen T.S."/>
            <person name="Nielsen J.B."/>
            <person name="Lee S.Y."/>
            <person name="Weber T."/>
        </authorList>
    </citation>
    <scope>NUCLEOTIDE SEQUENCE [LARGE SCALE GENOMIC DNA]</scope>
    <source>
        <strain evidence="2 3">DSM 40191</strain>
        <plasmid evidence="2 3">pSGRIFU1</plasmid>
    </source>
</reference>
<gene>
    <name evidence="2" type="ORF">HEP81_08021</name>
</gene>
<evidence type="ECO:0000313" key="2">
    <source>
        <dbReference type="EMBL" id="QNT98249.1"/>
    </source>
</evidence>
<proteinExistence type="predicted"/>
<feature type="chain" id="PRO_5028915647" description="Secreted protein" evidence="1">
    <location>
        <begin position="27"/>
        <end position="179"/>
    </location>
</feature>
<dbReference type="Proteomes" id="UP000516422">
    <property type="component" value="Plasmid pSGRIFU1"/>
</dbReference>
<keyword evidence="1" id="KW-0732">Signal</keyword>
<dbReference type="EMBL" id="CP051007">
    <property type="protein sequence ID" value="QNT98249.1"/>
    <property type="molecule type" value="Genomic_DNA"/>
</dbReference>
<accession>A0A7H1QD69</accession>
<organism evidence="2 3">
    <name type="scientific">Streptomyces griseofuscus</name>
    <dbReference type="NCBI Taxonomy" id="146922"/>
    <lineage>
        <taxon>Bacteria</taxon>
        <taxon>Bacillati</taxon>
        <taxon>Actinomycetota</taxon>
        <taxon>Actinomycetes</taxon>
        <taxon>Kitasatosporales</taxon>
        <taxon>Streptomycetaceae</taxon>
        <taxon>Streptomyces</taxon>
    </lineage>
</organism>
<dbReference type="AlphaFoldDB" id="A0A7H1QD69"/>